<dbReference type="EMBL" id="GBRH01180130">
    <property type="protein sequence ID" value="JAE17766.1"/>
    <property type="molecule type" value="Transcribed_RNA"/>
</dbReference>
<evidence type="ECO:0000313" key="2">
    <source>
        <dbReference type="EMBL" id="JAE17766.1"/>
    </source>
</evidence>
<accession>A0A0A9G5F3</accession>
<proteinExistence type="predicted"/>
<feature type="compositionally biased region" description="Low complexity" evidence="1">
    <location>
        <begin position="18"/>
        <end position="27"/>
    </location>
</feature>
<protein>
    <submittedName>
        <fullName evidence="2">Uncharacterized protein</fullName>
    </submittedName>
</protein>
<reference evidence="2" key="1">
    <citation type="submission" date="2014-09" db="EMBL/GenBank/DDBJ databases">
        <authorList>
            <person name="Magalhaes I.L.F."/>
            <person name="Oliveira U."/>
            <person name="Santos F.R."/>
            <person name="Vidigal T.H.D.A."/>
            <person name="Brescovit A.D."/>
            <person name="Santos A.J."/>
        </authorList>
    </citation>
    <scope>NUCLEOTIDE SEQUENCE</scope>
    <source>
        <tissue evidence="2">Shoot tissue taken approximately 20 cm above the soil surface</tissue>
    </source>
</reference>
<evidence type="ECO:0000256" key="1">
    <source>
        <dbReference type="SAM" id="MobiDB-lite"/>
    </source>
</evidence>
<feature type="region of interest" description="Disordered" evidence="1">
    <location>
        <begin position="1"/>
        <end position="27"/>
    </location>
</feature>
<dbReference type="AlphaFoldDB" id="A0A0A9G5F3"/>
<reference evidence="2" key="2">
    <citation type="journal article" date="2015" name="Data Brief">
        <title>Shoot transcriptome of the giant reed, Arundo donax.</title>
        <authorList>
            <person name="Barrero R.A."/>
            <person name="Guerrero F.D."/>
            <person name="Moolhuijzen P."/>
            <person name="Goolsby J.A."/>
            <person name="Tidwell J."/>
            <person name="Bellgard S.E."/>
            <person name="Bellgard M.I."/>
        </authorList>
    </citation>
    <scope>NUCLEOTIDE SEQUENCE</scope>
    <source>
        <tissue evidence="2">Shoot tissue taken approximately 20 cm above the soil surface</tissue>
    </source>
</reference>
<name>A0A0A9G5F3_ARUDO</name>
<feature type="region of interest" description="Disordered" evidence="1">
    <location>
        <begin position="59"/>
        <end position="89"/>
    </location>
</feature>
<sequence>MPRKTVNIHQLKKESFRSRSAGSKSSNWSAPMVEMLGFVTPCPSAMVYSPPKYTPSCRAEARGQVAPAPAASQGGGLGAGTETASSRLDSVKLSGLEELGWSEAERPNFVSHESNSWPIYEDDPGFWSTQTKFEYRL</sequence>
<organism evidence="2">
    <name type="scientific">Arundo donax</name>
    <name type="common">Giant reed</name>
    <name type="synonym">Donax arundinaceus</name>
    <dbReference type="NCBI Taxonomy" id="35708"/>
    <lineage>
        <taxon>Eukaryota</taxon>
        <taxon>Viridiplantae</taxon>
        <taxon>Streptophyta</taxon>
        <taxon>Embryophyta</taxon>
        <taxon>Tracheophyta</taxon>
        <taxon>Spermatophyta</taxon>
        <taxon>Magnoliopsida</taxon>
        <taxon>Liliopsida</taxon>
        <taxon>Poales</taxon>
        <taxon>Poaceae</taxon>
        <taxon>PACMAD clade</taxon>
        <taxon>Arundinoideae</taxon>
        <taxon>Arundineae</taxon>
        <taxon>Arundo</taxon>
    </lineage>
</organism>